<accession>A0A5D2VNK6</accession>
<reference evidence="1 2" key="1">
    <citation type="submission" date="2019-07" db="EMBL/GenBank/DDBJ databases">
        <title>WGS assembly of Gossypium mustelinum.</title>
        <authorList>
            <person name="Chen Z.J."/>
            <person name="Sreedasyam A."/>
            <person name="Ando A."/>
            <person name="Song Q."/>
            <person name="De L."/>
            <person name="Hulse-Kemp A."/>
            <person name="Ding M."/>
            <person name="Ye W."/>
            <person name="Kirkbride R."/>
            <person name="Jenkins J."/>
            <person name="Plott C."/>
            <person name="Lovell J."/>
            <person name="Lin Y.-M."/>
            <person name="Vaughn R."/>
            <person name="Liu B."/>
            <person name="Li W."/>
            <person name="Simpson S."/>
            <person name="Scheffler B."/>
            <person name="Saski C."/>
            <person name="Grover C."/>
            <person name="Hu G."/>
            <person name="Conover J."/>
            <person name="Carlson J."/>
            <person name="Shu S."/>
            <person name="Boston L."/>
            <person name="Williams M."/>
            <person name="Peterson D."/>
            <person name="Mcgee K."/>
            <person name="Jones D."/>
            <person name="Wendel J."/>
            <person name="Stelly D."/>
            <person name="Grimwood J."/>
            <person name="Schmutz J."/>
        </authorList>
    </citation>
    <scope>NUCLEOTIDE SEQUENCE [LARGE SCALE GENOMIC DNA]</scope>
    <source>
        <strain evidence="1">1408120.09</strain>
    </source>
</reference>
<protein>
    <submittedName>
        <fullName evidence="1">Uncharacterized protein</fullName>
    </submittedName>
</protein>
<name>A0A5D2VNK6_GOSMU</name>
<evidence type="ECO:0000313" key="1">
    <source>
        <dbReference type="EMBL" id="TYI90806.1"/>
    </source>
</evidence>
<keyword evidence="2" id="KW-1185">Reference proteome</keyword>
<gene>
    <name evidence="1" type="ORF">E1A91_D03G148100v1</name>
</gene>
<dbReference type="AlphaFoldDB" id="A0A5D2VNK6"/>
<sequence length="104" mass="11932">MKITQQNTKGTLKSSETKMKNKTSNSYFFVVETAFLMKSDLPGCVIFDWLICVSTKQLASIPKQYLVPAATATFIQKPAFEFHCISVISEYYSVFEKEKKLRMK</sequence>
<evidence type="ECO:0000313" key="2">
    <source>
        <dbReference type="Proteomes" id="UP000323597"/>
    </source>
</evidence>
<dbReference type="Proteomes" id="UP000323597">
    <property type="component" value="Chromosome D03"/>
</dbReference>
<organism evidence="1 2">
    <name type="scientific">Gossypium mustelinum</name>
    <name type="common">Cotton</name>
    <name type="synonym">Gossypium caicoense</name>
    <dbReference type="NCBI Taxonomy" id="34275"/>
    <lineage>
        <taxon>Eukaryota</taxon>
        <taxon>Viridiplantae</taxon>
        <taxon>Streptophyta</taxon>
        <taxon>Embryophyta</taxon>
        <taxon>Tracheophyta</taxon>
        <taxon>Spermatophyta</taxon>
        <taxon>Magnoliopsida</taxon>
        <taxon>eudicotyledons</taxon>
        <taxon>Gunneridae</taxon>
        <taxon>Pentapetalae</taxon>
        <taxon>rosids</taxon>
        <taxon>malvids</taxon>
        <taxon>Malvales</taxon>
        <taxon>Malvaceae</taxon>
        <taxon>Malvoideae</taxon>
        <taxon>Gossypium</taxon>
    </lineage>
</organism>
<proteinExistence type="predicted"/>
<dbReference type="EMBL" id="CM017651">
    <property type="protein sequence ID" value="TYI90806.1"/>
    <property type="molecule type" value="Genomic_DNA"/>
</dbReference>